<evidence type="ECO:0000313" key="3">
    <source>
        <dbReference type="EMBL" id="BBG93498.1"/>
    </source>
</evidence>
<dbReference type="Gene3D" id="3.30.420.10">
    <property type="entry name" value="Ribonuclease H-like superfamily/Ribonuclease H"/>
    <property type="match status" value="1"/>
</dbReference>
<gene>
    <name evidence="3" type="ORF">Prudu_001528</name>
</gene>
<dbReference type="GO" id="GO:0015074">
    <property type="term" value="P:DNA integration"/>
    <property type="evidence" value="ECO:0007669"/>
    <property type="project" value="InterPro"/>
</dbReference>
<dbReference type="InterPro" id="IPR012337">
    <property type="entry name" value="RNaseH-like_sf"/>
</dbReference>
<feature type="transmembrane region" description="Helical" evidence="1">
    <location>
        <begin position="163"/>
        <end position="181"/>
    </location>
</feature>
<keyword evidence="1" id="KW-1133">Transmembrane helix</keyword>
<dbReference type="InterPro" id="IPR039537">
    <property type="entry name" value="Retrotran_Ty1/copia-like"/>
</dbReference>
<dbReference type="EMBL" id="AP019297">
    <property type="protein sequence ID" value="BBG93498.1"/>
    <property type="molecule type" value="Genomic_DNA"/>
</dbReference>
<accession>A0A4Y1QNS4</accession>
<evidence type="ECO:0000259" key="2">
    <source>
        <dbReference type="PROSITE" id="PS50994"/>
    </source>
</evidence>
<protein>
    <submittedName>
        <fullName evidence="3">Transposable element protein</fullName>
    </submittedName>
</protein>
<dbReference type="InterPro" id="IPR036397">
    <property type="entry name" value="RNaseH_sf"/>
</dbReference>
<reference evidence="3" key="1">
    <citation type="journal article" date="2019" name="Science">
        <title>Mutation of a bHLH transcription factor allowed almond domestication.</title>
        <authorList>
            <person name="Sanchez-Perez R."/>
            <person name="Pavan S."/>
            <person name="Mazzeo R."/>
            <person name="Moldovan C."/>
            <person name="Aiese Cigliano R."/>
            <person name="Del Cueto J."/>
            <person name="Ricciardi F."/>
            <person name="Lotti C."/>
            <person name="Ricciardi L."/>
            <person name="Dicenta F."/>
            <person name="Lopez-Marques R.L."/>
            <person name="Lindberg Moller B."/>
        </authorList>
    </citation>
    <scope>NUCLEOTIDE SEQUENCE</scope>
</reference>
<proteinExistence type="predicted"/>
<feature type="domain" description="Integrase catalytic" evidence="2">
    <location>
        <begin position="33"/>
        <end position="125"/>
    </location>
</feature>
<dbReference type="SUPFAM" id="SSF53098">
    <property type="entry name" value="Ribonuclease H-like"/>
    <property type="match status" value="1"/>
</dbReference>
<sequence>MKDLRTGTTLLRGPNKNDVYEWPESSTSSFVQLVAMGDEYVKLKDFLASSGIYQLTSPPYTPKHNGSAKCRHRHVVETALNLLHQAYMPLSYWTHTFQAAVYLINRMPISTLGNISPYTTVNFVSSTVYVFRGYIPTTFINLFRVLAHVFFLAIPLPKVPTNALIFLLSVFLSLDMLYLMSLSSTSHNPSASHVSTSSLELWSFLFPLILHVPIMHATTPHRHTLPSVAPAAPVASASSPSSCSPWNKPCPLMLDLSPASPTSSLSHHCRIHLLLPIITS</sequence>
<feature type="transmembrane region" description="Helical" evidence="1">
    <location>
        <begin position="134"/>
        <end position="156"/>
    </location>
</feature>
<name>A0A4Y1QNS4_PRUDU</name>
<dbReference type="GO" id="GO:0003676">
    <property type="term" value="F:nucleic acid binding"/>
    <property type="evidence" value="ECO:0007669"/>
    <property type="project" value="InterPro"/>
</dbReference>
<dbReference type="PANTHER" id="PTHR42648">
    <property type="entry name" value="TRANSPOSASE, PUTATIVE-RELATED"/>
    <property type="match status" value="1"/>
</dbReference>
<organism evidence="3">
    <name type="scientific">Prunus dulcis</name>
    <name type="common">Almond</name>
    <name type="synonym">Amygdalus dulcis</name>
    <dbReference type="NCBI Taxonomy" id="3755"/>
    <lineage>
        <taxon>Eukaryota</taxon>
        <taxon>Viridiplantae</taxon>
        <taxon>Streptophyta</taxon>
        <taxon>Embryophyta</taxon>
        <taxon>Tracheophyta</taxon>
        <taxon>Spermatophyta</taxon>
        <taxon>Magnoliopsida</taxon>
        <taxon>eudicotyledons</taxon>
        <taxon>Gunneridae</taxon>
        <taxon>Pentapetalae</taxon>
        <taxon>rosids</taxon>
        <taxon>fabids</taxon>
        <taxon>Rosales</taxon>
        <taxon>Rosaceae</taxon>
        <taxon>Amygdaloideae</taxon>
        <taxon>Amygdaleae</taxon>
        <taxon>Prunus</taxon>
    </lineage>
</organism>
<keyword evidence="1" id="KW-0472">Membrane</keyword>
<evidence type="ECO:0000256" key="1">
    <source>
        <dbReference type="SAM" id="Phobius"/>
    </source>
</evidence>
<dbReference type="PROSITE" id="PS50994">
    <property type="entry name" value="INTEGRASE"/>
    <property type="match status" value="1"/>
</dbReference>
<dbReference type="AlphaFoldDB" id="A0A4Y1QNS4"/>
<keyword evidence="1" id="KW-0812">Transmembrane</keyword>
<dbReference type="InterPro" id="IPR001584">
    <property type="entry name" value="Integrase_cat-core"/>
</dbReference>
<dbReference type="PANTHER" id="PTHR42648:SF26">
    <property type="entry name" value="INTEGRASE CATALYTIC DOMAIN-CONTAINING PROTEIN"/>
    <property type="match status" value="1"/>
</dbReference>